<keyword evidence="2" id="KW-1185">Reference proteome</keyword>
<comment type="caution">
    <text evidence="1">The sequence shown here is derived from an EMBL/GenBank/DDBJ whole genome shotgun (WGS) entry which is preliminary data.</text>
</comment>
<dbReference type="Pfam" id="PF12836">
    <property type="entry name" value="HHH_3"/>
    <property type="match status" value="2"/>
</dbReference>
<evidence type="ECO:0000313" key="2">
    <source>
        <dbReference type="Proteomes" id="UP000632774"/>
    </source>
</evidence>
<name>A0ABR9XK73_9SPHI</name>
<proteinExistence type="predicted"/>
<organism evidence="1 2">
    <name type="scientific">Mucilaginibacter boryungensis</name>
    <dbReference type="NCBI Taxonomy" id="768480"/>
    <lineage>
        <taxon>Bacteria</taxon>
        <taxon>Pseudomonadati</taxon>
        <taxon>Bacteroidota</taxon>
        <taxon>Sphingobacteriia</taxon>
        <taxon>Sphingobacteriales</taxon>
        <taxon>Sphingobacteriaceae</taxon>
        <taxon>Mucilaginibacter</taxon>
    </lineage>
</organism>
<evidence type="ECO:0000313" key="1">
    <source>
        <dbReference type="EMBL" id="MBE9667812.1"/>
    </source>
</evidence>
<dbReference type="EMBL" id="JADFFM010000002">
    <property type="protein sequence ID" value="MBE9667812.1"/>
    <property type="molecule type" value="Genomic_DNA"/>
</dbReference>
<dbReference type="Proteomes" id="UP000632774">
    <property type="component" value="Unassembled WGS sequence"/>
</dbReference>
<dbReference type="RefSeq" id="WP_194107253.1">
    <property type="nucleotide sequence ID" value="NZ_JADFFM010000002.1"/>
</dbReference>
<accession>A0ABR9XK73</accession>
<dbReference type="InterPro" id="IPR051675">
    <property type="entry name" value="Endo/Exo/Phosphatase_dom_1"/>
</dbReference>
<reference evidence="1 2" key="1">
    <citation type="submission" date="2020-10" db="EMBL/GenBank/DDBJ databases">
        <title>Mucilaginibacter mali sp. nov., isolated from rhizosphere soil of apple orchard.</title>
        <authorList>
            <person name="Lee J.-S."/>
            <person name="Kim H.S."/>
            <person name="Kim J.-S."/>
        </authorList>
    </citation>
    <scope>NUCLEOTIDE SEQUENCE [LARGE SCALE GENOMIC DNA]</scope>
    <source>
        <strain evidence="1 2">KCTC 23157</strain>
    </source>
</reference>
<dbReference type="Gene3D" id="1.10.150.280">
    <property type="entry name" value="AF1531-like domain"/>
    <property type="match status" value="2"/>
</dbReference>
<dbReference type="InterPro" id="IPR010994">
    <property type="entry name" value="RuvA_2-like"/>
</dbReference>
<dbReference type="PANTHER" id="PTHR21180:SF32">
    <property type="entry name" value="ENDONUCLEASE_EXONUCLEASE_PHOSPHATASE FAMILY DOMAIN-CONTAINING PROTEIN 1"/>
    <property type="match status" value="1"/>
</dbReference>
<gene>
    <name evidence="1" type="ORF">IRJ18_15675</name>
</gene>
<dbReference type="PANTHER" id="PTHR21180">
    <property type="entry name" value="ENDONUCLEASE/EXONUCLEASE/PHOSPHATASE FAMILY DOMAIN-CONTAINING PROTEIN 1"/>
    <property type="match status" value="1"/>
</dbReference>
<sequence>MSVTKKEWNGLIVLLILITLVLAAPGVYKKLHPYKLVNPNGFDEAAARLPKMDADTTKLNNVKLFLFDPNHLPDTAWQKLGLNEHQITTIKNYEAKGGRFYNKADLKKIYAISSDDYKRLAPYINLPEKSNYTAKTNAVVDINTTDTIKLTQIGGIGNGFATRIIRYRDRLGGFCKKEQLKEIYGIDSAMYLDIAPFIKIDARKISKININHPDKDRLLVFPYLTYKQKNAIVEYRNQHGDYTQLSDLKNIPIIDDGILRKIEPYISFK</sequence>
<dbReference type="SUPFAM" id="SSF47781">
    <property type="entry name" value="RuvA domain 2-like"/>
    <property type="match status" value="3"/>
</dbReference>
<protein>
    <submittedName>
        <fullName evidence="1">Helix-hairpin-helix domain-containing protein</fullName>
    </submittedName>
</protein>